<keyword evidence="11" id="KW-1185">Reference proteome</keyword>
<keyword evidence="6" id="KW-1015">Disulfide bond</keyword>
<dbReference type="PANTHER" id="PTHR10127:SF780">
    <property type="entry name" value="METALLOENDOPEPTIDASE"/>
    <property type="match status" value="1"/>
</dbReference>
<keyword evidence="1 7" id="KW-0645">Protease</keyword>
<evidence type="ECO:0000313" key="10">
    <source>
        <dbReference type="EMBL" id="EPB70375.1"/>
    </source>
</evidence>
<dbReference type="Pfam" id="PF01400">
    <property type="entry name" value="Astacin"/>
    <property type="match status" value="1"/>
</dbReference>
<evidence type="ECO:0000256" key="1">
    <source>
        <dbReference type="ARBA" id="ARBA00022670"/>
    </source>
</evidence>
<evidence type="ECO:0000256" key="4">
    <source>
        <dbReference type="ARBA" id="ARBA00022833"/>
    </source>
</evidence>
<dbReference type="SUPFAM" id="SSF55486">
    <property type="entry name" value="Metalloproteases ('zincins'), catalytic domain"/>
    <property type="match status" value="1"/>
</dbReference>
<evidence type="ECO:0000256" key="3">
    <source>
        <dbReference type="ARBA" id="ARBA00022801"/>
    </source>
</evidence>
<dbReference type="Gene3D" id="3.40.390.10">
    <property type="entry name" value="Collagenase (Catalytic Domain)"/>
    <property type="match status" value="1"/>
</dbReference>
<evidence type="ECO:0000256" key="2">
    <source>
        <dbReference type="ARBA" id="ARBA00022723"/>
    </source>
</evidence>
<dbReference type="Proteomes" id="UP000054495">
    <property type="component" value="Unassembled WGS sequence"/>
</dbReference>
<evidence type="ECO:0000256" key="6">
    <source>
        <dbReference type="ARBA" id="ARBA00023157"/>
    </source>
</evidence>
<comment type="caution">
    <text evidence="7">Lacks conserved residue(s) required for the propagation of feature annotation.</text>
</comment>
<dbReference type="InterPro" id="IPR006026">
    <property type="entry name" value="Peptidase_Metallo"/>
</dbReference>
<feature type="binding site" evidence="7">
    <location>
        <position position="146"/>
    </location>
    <ligand>
        <name>Zn(2+)</name>
        <dbReference type="ChEBI" id="CHEBI:29105"/>
        <note>catalytic</note>
    </ligand>
</feature>
<keyword evidence="5 7" id="KW-0482">Metalloprotease</keyword>
<dbReference type="GO" id="GO:0006508">
    <property type="term" value="P:proteolysis"/>
    <property type="evidence" value="ECO:0007669"/>
    <property type="project" value="UniProtKB-KW"/>
</dbReference>
<protein>
    <recommendedName>
        <fullName evidence="8">Metalloendopeptidase</fullName>
        <ecNumber evidence="8">3.4.24.-</ecNumber>
    </recommendedName>
</protein>
<keyword evidence="8" id="KW-0732">Signal</keyword>
<gene>
    <name evidence="10" type="ORF">ANCCEY_10524</name>
</gene>
<feature type="active site" evidence="7">
    <location>
        <position position="143"/>
    </location>
</feature>
<evidence type="ECO:0000256" key="7">
    <source>
        <dbReference type="PROSITE-ProRule" id="PRU01211"/>
    </source>
</evidence>
<keyword evidence="3 7" id="KW-0378">Hydrolase</keyword>
<dbReference type="EMBL" id="KE125197">
    <property type="protein sequence ID" value="EPB70375.1"/>
    <property type="molecule type" value="Genomic_DNA"/>
</dbReference>
<feature type="chain" id="PRO_5005115203" description="Metalloendopeptidase" evidence="8">
    <location>
        <begin position="18"/>
        <end position="413"/>
    </location>
</feature>
<feature type="binding site" evidence="7">
    <location>
        <position position="152"/>
    </location>
    <ligand>
        <name>Zn(2+)</name>
        <dbReference type="ChEBI" id="CHEBI:29105"/>
        <note>catalytic</note>
    </ligand>
</feature>
<dbReference type="InterPro" id="IPR024079">
    <property type="entry name" value="MetalloPept_cat_dom_sf"/>
</dbReference>
<evidence type="ECO:0000256" key="5">
    <source>
        <dbReference type="ARBA" id="ARBA00023049"/>
    </source>
</evidence>
<dbReference type="EC" id="3.4.24.-" evidence="8"/>
<organism evidence="10 11">
    <name type="scientific">Ancylostoma ceylanicum</name>
    <dbReference type="NCBI Taxonomy" id="53326"/>
    <lineage>
        <taxon>Eukaryota</taxon>
        <taxon>Metazoa</taxon>
        <taxon>Ecdysozoa</taxon>
        <taxon>Nematoda</taxon>
        <taxon>Chromadorea</taxon>
        <taxon>Rhabditida</taxon>
        <taxon>Rhabditina</taxon>
        <taxon>Rhabditomorpha</taxon>
        <taxon>Strongyloidea</taxon>
        <taxon>Ancylostomatidae</taxon>
        <taxon>Ancylostomatinae</taxon>
        <taxon>Ancylostoma</taxon>
    </lineage>
</organism>
<dbReference type="PROSITE" id="PS51864">
    <property type="entry name" value="ASTACIN"/>
    <property type="match status" value="1"/>
</dbReference>
<dbReference type="CDD" id="cd04280">
    <property type="entry name" value="ZnMc_astacin_like"/>
    <property type="match status" value="1"/>
</dbReference>
<evidence type="ECO:0000313" key="11">
    <source>
        <dbReference type="Proteomes" id="UP000054495"/>
    </source>
</evidence>
<dbReference type="InterPro" id="IPR001506">
    <property type="entry name" value="Peptidase_M12A"/>
</dbReference>
<dbReference type="GO" id="GO:0008270">
    <property type="term" value="F:zinc ion binding"/>
    <property type="evidence" value="ECO:0007669"/>
    <property type="project" value="UniProtKB-UniRule"/>
</dbReference>
<dbReference type="AlphaFoldDB" id="A0A0D6LE77"/>
<accession>A0A0D6LE77</accession>
<keyword evidence="2 7" id="KW-0479">Metal-binding</keyword>
<feature type="domain" description="Peptidase M12A" evidence="9">
    <location>
        <begin position="28"/>
        <end position="241"/>
    </location>
</feature>
<dbReference type="PANTHER" id="PTHR10127">
    <property type="entry name" value="DISCOIDIN, CUB, EGF, LAMININ , AND ZINC METALLOPROTEASE DOMAIN CONTAINING"/>
    <property type="match status" value="1"/>
</dbReference>
<dbReference type="InterPro" id="IPR034035">
    <property type="entry name" value="Astacin-like_dom"/>
</dbReference>
<feature type="binding site" evidence="7">
    <location>
        <position position="142"/>
    </location>
    <ligand>
        <name>Zn(2+)</name>
        <dbReference type="ChEBI" id="CHEBI:29105"/>
        <note>catalytic</note>
    </ligand>
</feature>
<comment type="cofactor">
    <cofactor evidence="7 8">
        <name>Zn(2+)</name>
        <dbReference type="ChEBI" id="CHEBI:29105"/>
    </cofactor>
    <text evidence="7 8">Binds 1 zinc ion per subunit.</text>
</comment>
<dbReference type="PRINTS" id="PR00480">
    <property type="entry name" value="ASTACIN"/>
</dbReference>
<name>A0A0D6LE77_9BILA</name>
<dbReference type="GO" id="GO:0004222">
    <property type="term" value="F:metalloendopeptidase activity"/>
    <property type="evidence" value="ECO:0007669"/>
    <property type="project" value="UniProtKB-UniRule"/>
</dbReference>
<dbReference type="SMART" id="SM00235">
    <property type="entry name" value="ZnMc"/>
    <property type="match status" value="1"/>
</dbReference>
<proteinExistence type="predicted"/>
<evidence type="ECO:0000256" key="8">
    <source>
        <dbReference type="RuleBase" id="RU361183"/>
    </source>
</evidence>
<feature type="signal peptide" evidence="8">
    <location>
        <begin position="1"/>
        <end position="17"/>
    </location>
</feature>
<keyword evidence="4 7" id="KW-0862">Zinc</keyword>
<sequence>MALTRLLLISAIETILSTPEDVTVYSYGAVEGRSPLFKNAENIPVRRRDASDILLGGDGRAKRQASTVNGTRAEATEDAFRRAAKAWENDTCIDFIENATAKDALFIVEERPYRCESHFGKVGGHQYLILGYGCFRYGYTAHEIGHALGLHHTQNRFDRNEHVEVNWENINESAKSQYNICNETECSHYELPYDYGSIMHYGSKRNKPELSPKKENYWGTIGSPMISFIDLLMINKHYNCTEESFTVTDAHTRKVAPIKSKKNAATQQQNARMVDFHIHVTATSASVLEAIVELYAMKGYHSKMTSQACLKQRIMLQPNDLGGELNATSDWQKLYMTHYNLGEKYSYSKRTYWIRPSSPISQNVKIQVQMTIINRDLDVEGCVFAGVEVKTNEDQRLTGHRRSVNSKAYQTNK</sequence>
<evidence type="ECO:0000259" key="9">
    <source>
        <dbReference type="PROSITE" id="PS51864"/>
    </source>
</evidence>
<reference evidence="10 11" key="1">
    <citation type="submission" date="2013-05" db="EMBL/GenBank/DDBJ databases">
        <title>Draft genome of the parasitic nematode Anyclostoma ceylanicum.</title>
        <authorList>
            <person name="Mitreva M."/>
        </authorList>
    </citation>
    <scope>NUCLEOTIDE SEQUENCE [LARGE SCALE GENOMIC DNA]</scope>
</reference>